<keyword evidence="2" id="KW-1185">Reference proteome</keyword>
<dbReference type="Proteomes" id="UP001627154">
    <property type="component" value="Unassembled WGS sequence"/>
</dbReference>
<protein>
    <recommendedName>
        <fullName evidence="3">Type II toxin-antitoxin system VapC family toxin</fullName>
    </recommendedName>
</protein>
<dbReference type="PANTHER" id="PTHR22955">
    <property type="entry name" value="RETROTRANSPOSON"/>
    <property type="match status" value="1"/>
</dbReference>
<evidence type="ECO:0000313" key="2">
    <source>
        <dbReference type="Proteomes" id="UP001627154"/>
    </source>
</evidence>
<evidence type="ECO:0000313" key="1">
    <source>
        <dbReference type="EMBL" id="KAL3392887.1"/>
    </source>
</evidence>
<gene>
    <name evidence="1" type="ORF">TKK_012592</name>
</gene>
<reference evidence="1 2" key="1">
    <citation type="journal article" date="2024" name="bioRxiv">
        <title>A reference genome for Trichogramma kaykai: A tiny desert-dwelling parasitoid wasp with competing sex-ratio distorters.</title>
        <authorList>
            <person name="Culotta J."/>
            <person name="Lindsey A.R."/>
        </authorList>
    </citation>
    <scope>NUCLEOTIDE SEQUENCE [LARGE SCALE GENOMIC DNA]</scope>
    <source>
        <strain evidence="1 2">KSX58</strain>
    </source>
</reference>
<name>A0ABD2WIH0_9HYME</name>
<evidence type="ECO:0008006" key="3">
    <source>
        <dbReference type="Google" id="ProtNLM"/>
    </source>
</evidence>
<organism evidence="1 2">
    <name type="scientific">Trichogramma kaykai</name>
    <dbReference type="NCBI Taxonomy" id="54128"/>
    <lineage>
        <taxon>Eukaryota</taxon>
        <taxon>Metazoa</taxon>
        <taxon>Ecdysozoa</taxon>
        <taxon>Arthropoda</taxon>
        <taxon>Hexapoda</taxon>
        <taxon>Insecta</taxon>
        <taxon>Pterygota</taxon>
        <taxon>Neoptera</taxon>
        <taxon>Endopterygota</taxon>
        <taxon>Hymenoptera</taxon>
        <taxon>Apocrita</taxon>
        <taxon>Proctotrupomorpha</taxon>
        <taxon>Chalcidoidea</taxon>
        <taxon>Trichogrammatidae</taxon>
        <taxon>Trichogramma</taxon>
    </lineage>
</organism>
<sequence length="99" mass="11628">MDELSQQPEEMHFWFDSSAVLDWLKGHPSRWQTFVANRVPEMVNTFLQAQWHHVRSADNAVDCVIRGLAPEQLLESRLWWNGPSWLTLPTADWPMEVPE</sequence>
<proteinExistence type="predicted"/>
<comment type="caution">
    <text evidence="1">The sequence shown here is derived from an EMBL/GenBank/DDBJ whole genome shotgun (WGS) entry which is preliminary data.</text>
</comment>
<dbReference type="AlphaFoldDB" id="A0ABD2WIH0"/>
<dbReference type="EMBL" id="JBJJXI010000101">
    <property type="protein sequence ID" value="KAL3392887.1"/>
    <property type="molecule type" value="Genomic_DNA"/>
</dbReference>
<dbReference type="PANTHER" id="PTHR22955:SF77">
    <property type="entry name" value="ASPARTIC PUTATIVE DOMAIN-CONTAINING PROTEIN-RELATED"/>
    <property type="match status" value="1"/>
</dbReference>
<accession>A0ABD2WIH0</accession>